<dbReference type="Proteomes" id="UP000002066">
    <property type="component" value="Plasmid pSFLA01"/>
</dbReference>
<feature type="chain" id="PRO_5034125679" evidence="1">
    <location>
        <begin position="26"/>
        <end position="137"/>
    </location>
</feature>
<geneLocation type="plasmid" evidence="2 3">
    <name>pSFLA01</name>
</geneLocation>
<accession>A0A8D4BJF7</accession>
<protein>
    <submittedName>
        <fullName evidence="2">Peptidase inhibitor</fullName>
    </submittedName>
</protein>
<keyword evidence="1" id="KW-0732">Signal</keyword>
<organism evidence="2 3">
    <name type="scientific">Streptomyces pratensis (strain ATCC 33331 / IAF-45CD)</name>
    <dbReference type="NCBI Taxonomy" id="591167"/>
    <lineage>
        <taxon>Bacteria</taxon>
        <taxon>Bacillati</taxon>
        <taxon>Actinomycetota</taxon>
        <taxon>Actinomycetes</taxon>
        <taxon>Kitasatosporales</taxon>
        <taxon>Streptomycetaceae</taxon>
        <taxon>Streptomyces</taxon>
    </lineage>
</organism>
<gene>
    <name evidence="2" type="ORF">Sfla_6445</name>
</gene>
<feature type="signal peptide" evidence="1">
    <location>
        <begin position="1"/>
        <end position="25"/>
    </location>
</feature>
<dbReference type="EMBL" id="CP002476">
    <property type="protein sequence ID" value="ADW07785.1"/>
    <property type="molecule type" value="Genomic_DNA"/>
</dbReference>
<evidence type="ECO:0000313" key="3">
    <source>
        <dbReference type="Proteomes" id="UP000002066"/>
    </source>
</evidence>
<evidence type="ECO:0000313" key="2">
    <source>
        <dbReference type="EMBL" id="ADW07785.1"/>
    </source>
</evidence>
<sequence length="137" mass="14390">MQLKRIGTTLAGILALAVGGTLVNAAPAAAVGGCPSDKLCLYRSTEYRTLAFTAASTQACFWLSSYGMGPGTNGINSYVNNLPVKATIWNTNDLNNWYAHGTIRPGGYTSDTGAVTGGEFSWWKESNMICTGSAVPD</sequence>
<evidence type="ECO:0000256" key="1">
    <source>
        <dbReference type="SAM" id="SignalP"/>
    </source>
</evidence>
<dbReference type="KEGG" id="sfa:Sfla_6445"/>
<dbReference type="OrthoDB" id="4288714at2"/>
<dbReference type="AlphaFoldDB" id="A0A8D4BJF7"/>
<proteinExistence type="predicted"/>
<name>A0A8D4BJF7_STRFA</name>
<dbReference type="PROSITE" id="PS51257">
    <property type="entry name" value="PROKAR_LIPOPROTEIN"/>
    <property type="match status" value="1"/>
</dbReference>
<keyword evidence="2" id="KW-0614">Plasmid</keyword>
<reference evidence="2 3" key="1">
    <citation type="submission" date="2011-01" db="EMBL/GenBank/DDBJ databases">
        <title>Complete sequence of plasmid1 of Streptomyces flavogriseus ATCC 33331.</title>
        <authorList>
            <consortium name="US DOE Joint Genome Institute"/>
            <person name="Lucas S."/>
            <person name="Copeland A."/>
            <person name="Lapidus A."/>
            <person name="Cheng J.-F."/>
            <person name="Goodwin L."/>
            <person name="Pitluck S."/>
            <person name="Davenport K."/>
            <person name="Detter J.C."/>
            <person name="Han C."/>
            <person name="Tapia R."/>
            <person name="Land M."/>
            <person name="Hauser L."/>
            <person name="Kyrpides N."/>
            <person name="Ivanova N."/>
            <person name="Ovchinnikova G."/>
            <person name="Pagani I."/>
            <person name="Brumm P."/>
            <person name="Mead D."/>
            <person name="Woyke T."/>
        </authorList>
    </citation>
    <scope>NUCLEOTIDE SEQUENCE [LARGE SCALE GENOMIC DNA]</scope>
    <source>
        <strain evidence="3">ATCC 33331 / IAF-45CD</strain>
        <plasmid evidence="2 3">pSFLA01</plasmid>
    </source>
</reference>